<dbReference type="AlphaFoldDB" id="A0AAV7PPS3"/>
<name>A0AAV7PPS3_PLEWA</name>
<evidence type="ECO:0000313" key="2">
    <source>
        <dbReference type="Proteomes" id="UP001066276"/>
    </source>
</evidence>
<sequence>MERESISLTDWSRLFLEVAMMMGEREAQGTPVLQLHGAAACGLLLLEAQQTRDGRGGQACWPGGLAGHSRRVRKTGLEHRVWTPTPGSATDSILSRPPDTDAWRLSVVAGDPRRLLLRMSVQGQER</sequence>
<organism evidence="1 2">
    <name type="scientific">Pleurodeles waltl</name>
    <name type="common">Iberian ribbed newt</name>
    <dbReference type="NCBI Taxonomy" id="8319"/>
    <lineage>
        <taxon>Eukaryota</taxon>
        <taxon>Metazoa</taxon>
        <taxon>Chordata</taxon>
        <taxon>Craniata</taxon>
        <taxon>Vertebrata</taxon>
        <taxon>Euteleostomi</taxon>
        <taxon>Amphibia</taxon>
        <taxon>Batrachia</taxon>
        <taxon>Caudata</taxon>
        <taxon>Salamandroidea</taxon>
        <taxon>Salamandridae</taxon>
        <taxon>Pleurodelinae</taxon>
        <taxon>Pleurodeles</taxon>
    </lineage>
</organism>
<evidence type="ECO:0000313" key="1">
    <source>
        <dbReference type="EMBL" id="KAJ1130186.1"/>
    </source>
</evidence>
<dbReference type="Proteomes" id="UP001066276">
    <property type="component" value="Chromosome 7"/>
</dbReference>
<comment type="caution">
    <text evidence="1">The sequence shown here is derived from an EMBL/GenBank/DDBJ whole genome shotgun (WGS) entry which is preliminary data.</text>
</comment>
<reference evidence="1" key="1">
    <citation type="journal article" date="2022" name="bioRxiv">
        <title>Sequencing and chromosome-scale assembly of the giantPleurodeles waltlgenome.</title>
        <authorList>
            <person name="Brown T."/>
            <person name="Elewa A."/>
            <person name="Iarovenko S."/>
            <person name="Subramanian E."/>
            <person name="Araus A.J."/>
            <person name="Petzold A."/>
            <person name="Susuki M."/>
            <person name="Suzuki K.-i.T."/>
            <person name="Hayashi T."/>
            <person name="Toyoda A."/>
            <person name="Oliveira C."/>
            <person name="Osipova E."/>
            <person name="Leigh N.D."/>
            <person name="Simon A."/>
            <person name="Yun M.H."/>
        </authorList>
    </citation>
    <scope>NUCLEOTIDE SEQUENCE</scope>
    <source>
        <strain evidence="1">20211129_DDA</strain>
        <tissue evidence="1">Liver</tissue>
    </source>
</reference>
<gene>
    <name evidence="1" type="ORF">NDU88_008542</name>
</gene>
<proteinExistence type="predicted"/>
<accession>A0AAV7PPS3</accession>
<keyword evidence="2" id="KW-1185">Reference proteome</keyword>
<protein>
    <submittedName>
        <fullName evidence="1">Uncharacterized protein</fullName>
    </submittedName>
</protein>
<dbReference type="EMBL" id="JANPWB010000011">
    <property type="protein sequence ID" value="KAJ1130186.1"/>
    <property type="molecule type" value="Genomic_DNA"/>
</dbReference>